<dbReference type="InterPro" id="IPR036047">
    <property type="entry name" value="F-box-like_dom_sf"/>
</dbReference>
<name>A0AAW1KWR2_SAPOF</name>
<evidence type="ECO:0000259" key="1">
    <source>
        <dbReference type="SMART" id="SM00256"/>
    </source>
</evidence>
<gene>
    <name evidence="2" type="ORF">RND81_05G098100</name>
</gene>
<dbReference type="InterPro" id="IPR013187">
    <property type="entry name" value="F-box-assoc_dom_typ3"/>
</dbReference>
<evidence type="ECO:0000313" key="2">
    <source>
        <dbReference type="EMBL" id="KAK9724785.1"/>
    </source>
</evidence>
<proteinExistence type="predicted"/>
<dbReference type="EMBL" id="JBDFQZ010000005">
    <property type="protein sequence ID" value="KAK9724785.1"/>
    <property type="molecule type" value="Genomic_DNA"/>
</dbReference>
<sequence>MEEMQRDEQENTKMGSHFEEENCLIQPRELPHDLITQSILTRLPVKPLVRFKSVSKHWYSTISSPYFALAHFSFPHPSSTEYLLIKSYCNFKLLSYENGHRDGSECEMKLHEMVVDFDASHEYLVLVGSCNGLVCLGSFSGRLFIIWNPITREFRKYPNPVVGKLKGWMVIWGFGYVSAVGDYKVVRICKKETVGPIKVHVFSLRSNKWRRIHNNTSHNFSNFRSAENLYKQPGMLVNETLYWMGGLPSMSEDAQRKIFFVRFSP</sequence>
<dbReference type="SMART" id="SM00256">
    <property type="entry name" value="FBOX"/>
    <property type="match status" value="1"/>
</dbReference>
<dbReference type="InterPro" id="IPR050796">
    <property type="entry name" value="SCF_F-box_component"/>
</dbReference>
<comment type="caution">
    <text evidence="2">The sequence shown here is derived from an EMBL/GenBank/DDBJ whole genome shotgun (WGS) entry which is preliminary data.</text>
</comment>
<dbReference type="AlphaFoldDB" id="A0AAW1KWR2"/>
<dbReference type="InterPro" id="IPR001810">
    <property type="entry name" value="F-box_dom"/>
</dbReference>
<dbReference type="PANTHER" id="PTHR31672:SF13">
    <property type="entry name" value="F-BOX PROTEIN CPR30-LIKE"/>
    <property type="match status" value="1"/>
</dbReference>
<keyword evidence="3" id="KW-1185">Reference proteome</keyword>
<dbReference type="Proteomes" id="UP001443914">
    <property type="component" value="Unassembled WGS sequence"/>
</dbReference>
<dbReference type="Pfam" id="PF00646">
    <property type="entry name" value="F-box"/>
    <property type="match status" value="1"/>
</dbReference>
<dbReference type="Gene3D" id="1.20.1280.50">
    <property type="match status" value="1"/>
</dbReference>
<dbReference type="SUPFAM" id="SSF81383">
    <property type="entry name" value="F-box domain"/>
    <property type="match status" value="1"/>
</dbReference>
<dbReference type="NCBIfam" id="TIGR01640">
    <property type="entry name" value="F_box_assoc_1"/>
    <property type="match status" value="1"/>
</dbReference>
<dbReference type="Pfam" id="PF08268">
    <property type="entry name" value="FBA_3"/>
    <property type="match status" value="1"/>
</dbReference>
<reference evidence="2" key="1">
    <citation type="submission" date="2024-03" db="EMBL/GenBank/DDBJ databases">
        <title>WGS assembly of Saponaria officinalis var. Norfolk2.</title>
        <authorList>
            <person name="Jenkins J."/>
            <person name="Shu S."/>
            <person name="Grimwood J."/>
            <person name="Barry K."/>
            <person name="Goodstein D."/>
            <person name="Schmutz J."/>
            <person name="Leebens-Mack J."/>
            <person name="Osbourn A."/>
        </authorList>
    </citation>
    <scope>NUCLEOTIDE SEQUENCE [LARGE SCALE GENOMIC DNA]</scope>
    <source>
        <strain evidence="2">JIC</strain>
    </source>
</reference>
<accession>A0AAW1KWR2</accession>
<feature type="domain" description="F-box" evidence="1">
    <location>
        <begin position="30"/>
        <end position="71"/>
    </location>
</feature>
<dbReference type="PANTHER" id="PTHR31672">
    <property type="entry name" value="BNACNNG10540D PROTEIN"/>
    <property type="match status" value="1"/>
</dbReference>
<dbReference type="InterPro" id="IPR017451">
    <property type="entry name" value="F-box-assoc_interact_dom"/>
</dbReference>
<evidence type="ECO:0000313" key="3">
    <source>
        <dbReference type="Proteomes" id="UP001443914"/>
    </source>
</evidence>
<organism evidence="2 3">
    <name type="scientific">Saponaria officinalis</name>
    <name type="common">Common soapwort</name>
    <name type="synonym">Lychnis saponaria</name>
    <dbReference type="NCBI Taxonomy" id="3572"/>
    <lineage>
        <taxon>Eukaryota</taxon>
        <taxon>Viridiplantae</taxon>
        <taxon>Streptophyta</taxon>
        <taxon>Embryophyta</taxon>
        <taxon>Tracheophyta</taxon>
        <taxon>Spermatophyta</taxon>
        <taxon>Magnoliopsida</taxon>
        <taxon>eudicotyledons</taxon>
        <taxon>Gunneridae</taxon>
        <taxon>Pentapetalae</taxon>
        <taxon>Caryophyllales</taxon>
        <taxon>Caryophyllaceae</taxon>
        <taxon>Caryophylleae</taxon>
        <taxon>Saponaria</taxon>
    </lineage>
</organism>
<protein>
    <recommendedName>
        <fullName evidence="1">F-box domain-containing protein</fullName>
    </recommendedName>
</protein>
<dbReference type="CDD" id="cd22157">
    <property type="entry name" value="F-box_AtFBW1-like"/>
    <property type="match status" value="1"/>
</dbReference>